<feature type="transmembrane region" description="Helical" evidence="7">
    <location>
        <begin position="839"/>
        <end position="870"/>
    </location>
</feature>
<evidence type="ECO:0000256" key="6">
    <source>
        <dbReference type="ARBA" id="ARBA00038076"/>
    </source>
</evidence>
<feature type="transmembrane region" description="Helical" evidence="7">
    <location>
        <begin position="539"/>
        <end position="559"/>
    </location>
</feature>
<name>A0A2W5WUV9_9MICO</name>
<keyword evidence="3 7" id="KW-0812">Transmembrane</keyword>
<reference evidence="10 11" key="1">
    <citation type="submission" date="2018-06" db="EMBL/GenBank/DDBJ databases">
        <title>Whole genome sequencing of a novel hydrocarbon degrading bacterial strain, PW21 isolated from oil contaminated produced water sample.</title>
        <authorList>
            <person name="Nagkirti P."/>
            <person name="Shaikh A."/>
            <person name="Gowdaman V."/>
            <person name="Engineer A.E."/>
            <person name="Dagar S."/>
            <person name="Dhakephalkar P.K."/>
        </authorList>
    </citation>
    <scope>NUCLEOTIDE SEQUENCE [LARGE SCALE GENOMIC DNA]</scope>
    <source>
        <strain evidence="10 11">PW21</strain>
    </source>
</reference>
<comment type="similarity">
    <text evidence="6">Belongs to the ABC-4 integral membrane protein family.</text>
</comment>
<feature type="transmembrane region" description="Helical" evidence="7">
    <location>
        <begin position="890"/>
        <end position="912"/>
    </location>
</feature>
<keyword evidence="2" id="KW-1003">Cell membrane</keyword>
<evidence type="ECO:0000256" key="2">
    <source>
        <dbReference type="ARBA" id="ARBA00022475"/>
    </source>
</evidence>
<dbReference type="GO" id="GO:0005886">
    <property type="term" value="C:plasma membrane"/>
    <property type="evidence" value="ECO:0007669"/>
    <property type="project" value="UniProtKB-SubCell"/>
</dbReference>
<evidence type="ECO:0000256" key="8">
    <source>
        <dbReference type="SAM" id="SignalP"/>
    </source>
</evidence>
<evidence type="ECO:0000256" key="3">
    <source>
        <dbReference type="ARBA" id="ARBA00022692"/>
    </source>
</evidence>
<dbReference type="AlphaFoldDB" id="A0A2W5WUV9"/>
<feature type="transmembrane region" description="Helical" evidence="7">
    <location>
        <begin position="492"/>
        <end position="518"/>
    </location>
</feature>
<evidence type="ECO:0000313" key="11">
    <source>
        <dbReference type="Proteomes" id="UP000248783"/>
    </source>
</evidence>
<dbReference type="InterPro" id="IPR003838">
    <property type="entry name" value="ABC3_permease_C"/>
</dbReference>
<evidence type="ECO:0000256" key="7">
    <source>
        <dbReference type="SAM" id="Phobius"/>
    </source>
</evidence>
<evidence type="ECO:0000256" key="1">
    <source>
        <dbReference type="ARBA" id="ARBA00004651"/>
    </source>
</evidence>
<keyword evidence="11" id="KW-1185">Reference proteome</keyword>
<dbReference type="GO" id="GO:0022857">
    <property type="term" value="F:transmembrane transporter activity"/>
    <property type="evidence" value="ECO:0007669"/>
    <property type="project" value="TreeGrafter"/>
</dbReference>
<gene>
    <name evidence="10" type="ORF">DNL40_01350</name>
</gene>
<feature type="transmembrane region" description="Helical" evidence="7">
    <location>
        <begin position="328"/>
        <end position="352"/>
    </location>
</feature>
<keyword evidence="4 7" id="KW-1133">Transmembrane helix</keyword>
<organism evidence="10 11">
    <name type="scientific">Xylanimonas oleitrophica</name>
    <dbReference type="NCBI Taxonomy" id="2607479"/>
    <lineage>
        <taxon>Bacteria</taxon>
        <taxon>Bacillati</taxon>
        <taxon>Actinomycetota</taxon>
        <taxon>Actinomycetes</taxon>
        <taxon>Micrococcales</taxon>
        <taxon>Promicromonosporaceae</taxon>
        <taxon>Xylanimonas</taxon>
    </lineage>
</organism>
<feature type="domain" description="ABC3 transporter permease C-terminal" evidence="9">
    <location>
        <begin position="796"/>
        <end position="911"/>
    </location>
</feature>
<proteinExistence type="inferred from homology"/>
<feature type="domain" description="ABC3 transporter permease C-terminal" evidence="9">
    <location>
        <begin position="340"/>
        <end position="401"/>
    </location>
</feature>
<dbReference type="PANTHER" id="PTHR30572:SF4">
    <property type="entry name" value="ABC TRANSPORTER PERMEASE YTRF"/>
    <property type="match status" value="1"/>
</dbReference>
<protein>
    <recommendedName>
        <fullName evidence="9">ABC3 transporter permease C-terminal domain-containing protein</fullName>
    </recommendedName>
</protein>
<keyword evidence="5 7" id="KW-0472">Membrane</keyword>
<dbReference type="EMBL" id="QKWH01000001">
    <property type="protein sequence ID" value="PZR55067.1"/>
    <property type="molecule type" value="Genomic_DNA"/>
</dbReference>
<evidence type="ECO:0000256" key="4">
    <source>
        <dbReference type="ARBA" id="ARBA00022989"/>
    </source>
</evidence>
<evidence type="ECO:0000313" key="10">
    <source>
        <dbReference type="EMBL" id="PZR55067.1"/>
    </source>
</evidence>
<feature type="signal peptide" evidence="8">
    <location>
        <begin position="1"/>
        <end position="32"/>
    </location>
</feature>
<keyword evidence="8" id="KW-0732">Signal</keyword>
<accession>A0A2W5WUV9</accession>
<evidence type="ECO:0000259" key="9">
    <source>
        <dbReference type="Pfam" id="PF02687"/>
    </source>
</evidence>
<feature type="transmembrane region" description="Helical" evidence="7">
    <location>
        <begin position="795"/>
        <end position="818"/>
    </location>
</feature>
<dbReference type="Pfam" id="PF02687">
    <property type="entry name" value="FtsX"/>
    <property type="match status" value="2"/>
</dbReference>
<feature type="chain" id="PRO_5016035579" description="ABC3 transporter permease C-terminal domain-containing protein" evidence="8">
    <location>
        <begin position="33"/>
        <end position="932"/>
    </location>
</feature>
<dbReference type="InterPro" id="IPR050250">
    <property type="entry name" value="Macrolide_Exporter_MacB"/>
</dbReference>
<feature type="transmembrane region" description="Helical" evidence="7">
    <location>
        <begin position="412"/>
        <end position="432"/>
    </location>
</feature>
<evidence type="ECO:0000256" key="5">
    <source>
        <dbReference type="ARBA" id="ARBA00023136"/>
    </source>
</evidence>
<feature type="transmembrane region" description="Helical" evidence="7">
    <location>
        <begin position="373"/>
        <end position="400"/>
    </location>
</feature>
<dbReference type="PANTHER" id="PTHR30572">
    <property type="entry name" value="MEMBRANE COMPONENT OF TRANSPORTER-RELATED"/>
    <property type="match status" value="1"/>
</dbReference>
<dbReference type="Proteomes" id="UP000248783">
    <property type="component" value="Unassembled WGS sequence"/>
</dbReference>
<sequence length="932" mass="91306">MLLLVRRGLRASWGPTALLAVVALLAALVASAAPRAVTGIHARQVVHETSALTPLTRDVVTTRAGVAGAAGLTDAGPGAPAPRWAEYLDGLEALRAAQPEPLRSVLGAPDLGVTTGELGTEAGPASDVRHPTLLLRAAARVLDHVRVVEGRWPGATAVTPAFGGVGWGADGPVEVALSVPAAEELGWQVGQEHPVDGNPFVPAVVLVGTYEAVDPDGAYWAHQPAGERPLVVDDLNMGRSAQAAAYVDPSMLRVAAATGATTRAWFPLDVGASPRTGPDDVAPLLAQLRGLTGRTLEVVPGDPVTFQGTTEVVGTLERLAGQRAGVDAVVAVLASGPVGVTLAVLVLAARLVAERRRGTLALLSARGASPGRLRALTALEGLVVGLPAAAAGLAAGLLLVPAGPTAPVTAGQVAGALLAGLAPAAVLAAAGVPRGLRAGRADLAGPARGRARLVGEALVLAAAAASSSLLLQRGAVATDRDGVDPVLAVAPLLLALAVSLVAVRLAPLGARALEVLLARRRDLVPFLGAARATRDAAGGVVPLLALVLAVGVAGAGAVLQSTLAQGVTHQAWAAVGADLRVAGPVLGPDRVAALRDVEGVAEVATVADLGSRTLRVGVGGSSAGVLAVDAAALARVQDGVPGAVPAVADLAARAAAAAGDGGAEAAGGTGGDGSGPGGLAALTTAATGVRAGTPDVGLVAGRVVPTDVLATVDLLPGVASAGPHVVVDAAQAAGVLGDQPRPRLALVALDDDADRPAVVAAVRGLLPTAVVDDPAVQADALLGSPVAAGLRATSVAVVALAALGCVGVVGTTLLLGAPERGRLLALLRTLGMPRRAGRALAAWELGPWAAVALGVGAALAWALPVLVLAAVDLTALTGGDAPPPLRLDPLVLAAVAGGFLALVAGGAALAAATAPTSTDGALAERLRAGEER</sequence>
<feature type="transmembrane region" description="Helical" evidence="7">
    <location>
        <begin position="453"/>
        <end position="472"/>
    </location>
</feature>
<comment type="caution">
    <text evidence="10">The sequence shown here is derived from an EMBL/GenBank/DDBJ whole genome shotgun (WGS) entry which is preliminary data.</text>
</comment>
<comment type="subcellular location">
    <subcellularLocation>
        <location evidence="1">Cell membrane</location>
        <topology evidence="1">Multi-pass membrane protein</topology>
    </subcellularLocation>
</comment>